<feature type="transmembrane region" description="Helical" evidence="1">
    <location>
        <begin position="59"/>
        <end position="86"/>
    </location>
</feature>
<dbReference type="AlphaFoldDB" id="A0A0R3N3H9"/>
<proteinExistence type="predicted"/>
<gene>
    <name evidence="2" type="ORF">CQ13_23120</name>
</gene>
<keyword evidence="1" id="KW-0812">Transmembrane</keyword>
<protein>
    <recommendedName>
        <fullName evidence="4">Metal-binding protein</fullName>
    </recommendedName>
</protein>
<evidence type="ECO:0000313" key="3">
    <source>
        <dbReference type="Proteomes" id="UP000052023"/>
    </source>
</evidence>
<feature type="transmembrane region" description="Helical" evidence="1">
    <location>
        <begin position="16"/>
        <end position="39"/>
    </location>
</feature>
<keyword evidence="1" id="KW-1133">Transmembrane helix</keyword>
<evidence type="ECO:0008006" key="4">
    <source>
        <dbReference type="Google" id="ProtNLM"/>
    </source>
</evidence>
<keyword evidence="3" id="KW-1185">Reference proteome</keyword>
<evidence type="ECO:0000256" key="1">
    <source>
        <dbReference type="SAM" id="Phobius"/>
    </source>
</evidence>
<feature type="transmembrane region" description="Helical" evidence="1">
    <location>
        <begin position="98"/>
        <end position="125"/>
    </location>
</feature>
<name>A0A0R3N3H9_9BRAD</name>
<dbReference type="RefSeq" id="WP_057843788.1">
    <property type="nucleotide sequence ID" value="NZ_LLYA01000124.1"/>
</dbReference>
<dbReference type="Proteomes" id="UP000052023">
    <property type="component" value="Unassembled WGS sequence"/>
</dbReference>
<dbReference type="Pfam" id="PF09948">
    <property type="entry name" value="PpoB2"/>
    <property type="match status" value="1"/>
</dbReference>
<feature type="transmembrane region" description="Helical" evidence="1">
    <location>
        <begin position="131"/>
        <end position="155"/>
    </location>
</feature>
<comment type="caution">
    <text evidence="2">The sequence shown here is derived from an EMBL/GenBank/DDBJ whole genome shotgun (WGS) entry which is preliminary data.</text>
</comment>
<accession>A0A0R3N3H9</accession>
<dbReference type="EMBL" id="LLYA01000124">
    <property type="protein sequence ID" value="KRR26689.1"/>
    <property type="molecule type" value="Genomic_DNA"/>
</dbReference>
<dbReference type="InterPro" id="IPR018688">
    <property type="entry name" value="PpoB2-like"/>
</dbReference>
<organism evidence="2 3">
    <name type="scientific">Bradyrhizobium retamae</name>
    <dbReference type="NCBI Taxonomy" id="1300035"/>
    <lineage>
        <taxon>Bacteria</taxon>
        <taxon>Pseudomonadati</taxon>
        <taxon>Pseudomonadota</taxon>
        <taxon>Alphaproteobacteria</taxon>
        <taxon>Hyphomicrobiales</taxon>
        <taxon>Nitrobacteraceae</taxon>
        <taxon>Bradyrhizobium</taxon>
    </lineage>
</organism>
<keyword evidence="1" id="KW-0472">Membrane</keyword>
<sequence length="264" mass="28333">MSGTSALEQALRHDRLIVAFGMATVVAFAWGYLVAGAGIDMSMADMPMDPEPWSPSQAALMFAMWWVMMVAMMVPSAAPMVLLFTAIKRRRATDSPVVTSWLFLAGYLVIWAGFSLAAVAVQWALDQAGLLSGMMASTSSILAGIILLAAGLYQLTPIKRACLRYCQSPVFFLSRYWQPGAMGALRMGFRHGSYCVGCCWFLMALLFVAGVMNLVWIAAVAIYVAFEKLLARSPRLSRAAGVGLIVAGGVVLARSLVITASASL</sequence>
<reference evidence="2 3" key="1">
    <citation type="submission" date="2014-03" db="EMBL/GenBank/DDBJ databases">
        <title>Bradyrhizobium valentinum sp. nov., isolated from effective nodules of Lupinus mariae-josephae, a lupine endemic of basic-lime soils in Eastern Spain.</title>
        <authorList>
            <person name="Duran D."/>
            <person name="Rey L."/>
            <person name="Navarro A."/>
            <person name="Busquets A."/>
            <person name="Imperial J."/>
            <person name="Ruiz-Argueso T."/>
        </authorList>
    </citation>
    <scope>NUCLEOTIDE SEQUENCE [LARGE SCALE GENOMIC DNA]</scope>
    <source>
        <strain evidence="2 3">Ro19</strain>
    </source>
</reference>
<feature type="transmembrane region" description="Helical" evidence="1">
    <location>
        <begin position="238"/>
        <end position="257"/>
    </location>
</feature>
<dbReference type="OrthoDB" id="164118at2"/>
<feature type="transmembrane region" description="Helical" evidence="1">
    <location>
        <begin position="194"/>
        <end position="226"/>
    </location>
</feature>
<evidence type="ECO:0000313" key="2">
    <source>
        <dbReference type="EMBL" id="KRR26689.1"/>
    </source>
</evidence>